<reference evidence="6" key="1">
    <citation type="journal article" date="2019" name="Int. J. Syst. Evol. Microbiol.">
        <title>The Global Catalogue of Microorganisms (GCM) 10K type strain sequencing project: providing services to taxonomists for standard genome sequencing and annotation.</title>
        <authorList>
            <consortium name="The Broad Institute Genomics Platform"/>
            <consortium name="The Broad Institute Genome Sequencing Center for Infectious Disease"/>
            <person name="Wu L."/>
            <person name="Ma J."/>
        </authorList>
    </citation>
    <scope>NUCLEOTIDE SEQUENCE [LARGE SCALE GENOMIC DNA]</scope>
    <source>
        <strain evidence="6">KCTC 42662</strain>
    </source>
</reference>
<dbReference type="InterPro" id="IPR036390">
    <property type="entry name" value="WH_DNA-bd_sf"/>
</dbReference>
<name>A0ABW5KNI5_9SPHI</name>
<sequence length="131" mass="15086">MYEKKIPKDFSCGISITFEIIGGKWKPCLIDSINRGIRRPSDLAKKHPLANKRVLNLQLKELEAYGVVKKVIYPVLPPKVEYFLTELGESLLPLVDMMENWGSDFMTDFYKKQEHTDAEPITDAADLKVWQ</sequence>
<keyword evidence="1" id="KW-0805">Transcription regulation</keyword>
<evidence type="ECO:0000259" key="4">
    <source>
        <dbReference type="PROSITE" id="PS51118"/>
    </source>
</evidence>
<dbReference type="EMBL" id="JBHULR010000015">
    <property type="protein sequence ID" value="MFD2549325.1"/>
    <property type="molecule type" value="Genomic_DNA"/>
</dbReference>
<comment type="caution">
    <text evidence="5">The sequence shown here is derived from an EMBL/GenBank/DDBJ whole genome shotgun (WGS) entry which is preliminary data.</text>
</comment>
<dbReference type="SUPFAM" id="SSF46785">
    <property type="entry name" value="Winged helix' DNA-binding domain"/>
    <property type="match status" value="1"/>
</dbReference>
<dbReference type="PROSITE" id="PS51118">
    <property type="entry name" value="HTH_HXLR"/>
    <property type="match status" value="1"/>
</dbReference>
<protein>
    <submittedName>
        <fullName evidence="5">Winged helix-turn-helix transcriptional regulator</fullName>
    </submittedName>
</protein>
<feature type="domain" description="HTH hxlR-type" evidence="4">
    <location>
        <begin position="12"/>
        <end position="110"/>
    </location>
</feature>
<dbReference type="RefSeq" id="WP_380905642.1">
    <property type="nucleotide sequence ID" value="NZ_JBHUEG010000012.1"/>
</dbReference>
<dbReference type="PANTHER" id="PTHR33204:SF29">
    <property type="entry name" value="TRANSCRIPTIONAL REGULATOR"/>
    <property type="match status" value="1"/>
</dbReference>
<keyword evidence="6" id="KW-1185">Reference proteome</keyword>
<evidence type="ECO:0000313" key="6">
    <source>
        <dbReference type="Proteomes" id="UP001597545"/>
    </source>
</evidence>
<keyword evidence="2" id="KW-0238">DNA-binding</keyword>
<organism evidence="5 6">
    <name type="scientific">Sphingobacterium suaedae</name>
    <dbReference type="NCBI Taxonomy" id="1686402"/>
    <lineage>
        <taxon>Bacteria</taxon>
        <taxon>Pseudomonadati</taxon>
        <taxon>Bacteroidota</taxon>
        <taxon>Sphingobacteriia</taxon>
        <taxon>Sphingobacteriales</taxon>
        <taxon>Sphingobacteriaceae</taxon>
        <taxon>Sphingobacterium</taxon>
    </lineage>
</organism>
<accession>A0ABW5KNI5</accession>
<keyword evidence="3" id="KW-0804">Transcription</keyword>
<dbReference type="InterPro" id="IPR036388">
    <property type="entry name" value="WH-like_DNA-bd_sf"/>
</dbReference>
<evidence type="ECO:0000256" key="2">
    <source>
        <dbReference type="ARBA" id="ARBA00023125"/>
    </source>
</evidence>
<dbReference type="Pfam" id="PF01638">
    <property type="entry name" value="HxlR"/>
    <property type="match status" value="1"/>
</dbReference>
<evidence type="ECO:0000256" key="1">
    <source>
        <dbReference type="ARBA" id="ARBA00023015"/>
    </source>
</evidence>
<evidence type="ECO:0000313" key="5">
    <source>
        <dbReference type="EMBL" id="MFD2549325.1"/>
    </source>
</evidence>
<dbReference type="InterPro" id="IPR002577">
    <property type="entry name" value="HTH_HxlR"/>
</dbReference>
<gene>
    <name evidence="5" type="ORF">ACFSR5_16875</name>
</gene>
<dbReference type="PANTHER" id="PTHR33204">
    <property type="entry name" value="TRANSCRIPTIONAL REGULATOR, MARR FAMILY"/>
    <property type="match status" value="1"/>
</dbReference>
<dbReference type="Proteomes" id="UP001597545">
    <property type="component" value="Unassembled WGS sequence"/>
</dbReference>
<proteinExistence type="predicted"/>
<dbReference type="Gene3D" id="1.10.10.10">
    <property type="entry name" value="Winged helix-like DNA-binding domain superfamily/Winged helix DNA-binding domain"/>
    <property type="match status" value="1"/>
</dbReference>
<evidence type="ECO:0000256" key="3">
    <source>
        <dbReference type="ARBA" id="ARBA00023163"/>
    </source>
</evidence>